<feature type="compositionally biased region" description="Basic and acidic residues" evidence="2">
    <location>
        <begin position="15"/>
        <end position="28"/>
    </location>
</feature>
<dbReference type="CDD" id="cd16936">
    <property type="entry name" value="HATPase_RsbW-like"/>
    <property type="match status" value="1"/>
</dbReference>
<evidence type="ECO:0000313" key="4">
    <source>
        <dbReference type="EMBL" id="OUC99189.1"/>
    </source>
</evidence>
<keyword evidence="1" id="KW-0723">Serine/threonine-protein kinase</keyword>
<dbReference type="PANTHER" id="PTHR35526">
    <property type="entry name" value="ANTI-SIGMA-F FACTOR RSBW-RELATED"/>
    <property type="match status" value="1"/>
</dbReference>
<accession>A0A243RW05</accession>
<proteinExistence type="predicted"/>
<reference evidence="4 5" key="1">
    <citation type="submission" date="2017-05" db="EMBL/GenBank/DDBJ databases">
        <title>Biotechnological potential of actinobacteria isolated from South African environments.</title>
        <authorList>
            <person name="Le Roes-Hill M."/>
            <person name="Prins A."/>
            <person name="Durrell K.A."/>
        </authorList>
    </citation>
    <scope>NUCLEOTIDE SEQUENCE [LARGE SCALE GENOMIC DNA]</scope>
    <source>
        <strain evidence="4">M26</strain>
    </source>
</reference>
<dbReference type="GO" id="GO:0004674">
    <property type="term" value="F:protein serine/threonine kinase activity"/>
    <property type="evidence" value="ECO:0007669"/>
    <property type="project" value="UniProtKB-KW"/>
</dbReference>
<evidence type="ECO:0000256" key="1">
    <source>
        <dbReference type="ARBA" id="ARBA00022527"/>
    </source>
</evidence>
<dbReference type="EMBL" id="NGFP01000010">
    <property type="protein sequence ID" value="OUC99189.1"/>
    <property type="molecule type" value="Genomic_DNA"/>
</dbReference>
<dbReference type="InterPro" id="IPR050267">
    <property type="entry name" value="Anti-sigma-factor_SerPK"/>
</dbReference>
<evidence type="ECO:0000256" key="2">
    <source>
        <dbReference type="SAM" id="MobiDB-lite"/>
    </source>
</evidence>
<gene>
    <name evidence="4" type="ORF">CA984_03875</name>
</gene>
<dbReference type="Gene3D" id="3.30.565.10">
    <property type="entry name" value="Histidine kinase-like ATPase, C-terminal domain"/>
    <property type="match status" value="1"/>
</dbReference>
<dbReference type="InterPro" id="IPR036890">
    <property type="entry name" value="HATPase_C_sf"/>
</dbReference>
<dbReference type="PANTHER" id="PTHR35526:SF3">
    <property type="entry name" value="ANTI-SIGMA-F FACTOR RSBW"/>
    <property type="match status" value="1"/>
</dbReference>
<comment type="caution">
    <text evidence="4">The sequence shown here is derived from an EMBL/GenBank/DDBJ whole genome shotgun (WGS) entry which is preliminary data.</text>
</comment>
<dbReference type="AlphaFoldDB" id="A0A243RW05"/>
<keyword evidence="1" id="KW-0808">Transferase</keyword>
<dbReference type="SUPFAM" id="SSF55874">
    <property type="entry name" value="ATPase domain of HSP90 chaperone/DNA topoisomerase II/histidine kinase"/>
    <property type="match status" value="1"/>
</dbReference>
<feature type="domain" description="Histidine kinase/HSP90-like ATPase" evidence="3">
    <location>
        <begin position="49"/>
        <end position="170"/>
    </location>
</feature>
<feature type="compositionally biased region" description="Basic residues" evidence="2">
    <location>
        <begin position="1"/>
        <end position="14"/>
    </location>
</feature>
<dbReference type="InterPro" id="IPR003594">
    <property type="entry name" value="HATPase_dom"/>
</dbReference>
<keyword evidence="5" id="KW-1185">Reference proteome</keyword>
<evidence type="ECO:0000313" key="5">
    <source>
        <dbReference type="Proteomes" id="UP000194761"/>
    </source>
</evidence>
<dbReference type="Proteomes" id="UP000194761">
    <property type="component" value="Unassembled WGS sequence"/>
</dbReference>
<evidence type="ECO:0000259" key="3">
    <source>
        <dbReference type="Pfam" id="PF13581"/>
    </source>
</evidence>
<organism evidence="4 5">
    <name type="scientific">Streptosporangium minutum</name>
    <dbReference type="NCBI Taxonomy" id="569862"/>
    <lineage>
        <taxon>Bacteria</taxon>
        <taxon>Bacillati</taxon>
        <taxon>Actinomycetota</taxon>
        <taxon>Actinomycetes</taxon>
        <taxon>Streptosporangiales</taxon>
        <taxon>Streptosporangiaceae</taxon>
        <taxon>Streptosporangium</taxon>
    </lineage>
</organism>
<keyword evidence="1" id="KW-0418">Kinase</keyword>
<name>A0A243RW05_9ACTN</name>
<dbReference type="Pfam" id="PF13581">
    <property type="entry name" value="HATPase_c_2"/>
    <property type="match status" value="1"/>
</dbReference>
<feature type="region of interest" description="Disordered" evidence="2">
    <location>
        <begin position="1"/>
        <end position="51"/>
    </location>
</feature>
<sequence>MGAGRCRQRGGHRHDRGERMRPEERISSHDAAPGTPRADAQQGSWRREFPGEVSSVPAARAWAHGLLAVRLAPPALDDVLLLLSEVITNAVTHSDSGRTAGGRVTVNLTHDPGAVHVEVTDDGSVSSAPAVHVPDADSDGGRGLWLVDLLATAWGSSRHDDEAGRSVWFQVPG</sequence>
<protein>
    <recommendedName>
        <fullName evidence="3">Histidine kinase/HSP90-like ATPase domain-containing protein</fullName>
    </recommendedName>
</protein>